<organism evidence="2 3">
    <name type="scientific">Xanthobacter agilis</name>
    <dbReference type="NCBI Taxonomy" id="47492"/>
    <lineage>
        <taxon>Bacteria</taxon>
        <taxon>Pseudomonadati</taxon>
        <taxon>Pseudomonadota</taxon>
        <taxon>Alphaproteobacteria</taxon>
        <taxon>Hyphomicrobiales</taxon>
        <taxon>Xanthobacteraceae</taxon>
        <taxon>Xanthobacter</taxon>
    </lineage>
</organism>
<evidence type="ECO:0000313" key="2">
    <source>
        <dbReference type="EMBL" id="MDQ0505671.1"/>
    </source>
</evidence>
<gene>
    <name evidence="2" type="ORF">QOZ94_002471</name>
</gene>
<dbReference type="EMBL" id="JAUSVY010000005">
    <property type="protein sequence ID" value="MDQ0505671.1"/>
    <property type="molecule type" value="Genomic_DNA"/>
</dbReference>
<evidence type="ECO:0000313" key="3">
    <source>
        <dbReference type="Proteomes" id="UP001241747"/>
    </source>
</evidence>
<reference evidence="2 3" key="1">
    <citation type="submission" date="2023-07" db="EMBL/GenBank/DDBJ databases">
        <title>Genomic Encyclopedia of Type Strains, Phase IV (KMG-IV): sequencing the most valuable type-strain genomes for metagenomic binning, comparative biology and taxonomic classification.</title>
        <authorList>
            <person name="Goeker M."/>
        </authorList>
    </citation>
    <scope>NUCLEOTIDE SEQUENCE [LARGE SCALE GENOMIC DNA]</scope>
    <source>
        <strain evidence="2 3">DSM 3770</strain>
    </source>
</reference>
<keyword evidence="3" id="KW-1185">Reference proteome</keyword>
<sequence length="131" mass="13498">MGPVIPRVRAVVRLPRKAVVVKAMLLTTLAVGLLVGGRSAHAQACLEQIVTVQQQLKGKFPRPQQPPSEPQSIGAQDAQQPTPGSLAAAGLTGPDTGAYGALNQAITLQASGDEAGCMKALQEARRLGGLN</sequence>
<dbReference type="RefSeq" id="WP_237345528.1">
    <property type="nucleotide sequence ID" value="NZ_JABWGX010000010.1"/>
</dbReference>
<name>A0ABU0LEW1_XANAG</name>
<accession>A0ABU0LEW1</accession>
<feature type="region of interest" description="Disordered" evidence="1">
    <location>
        <begin position="57"/>
        <end position="92"/>
    </location>
</feature>
<proteinExistence type="predicted"/>
<dbReference type="Proteomes" id="UP001241747">
    <property type="component" value="Unassembled WGS sequence"/>
</dbReference>
<comment type="caution">
    <text evidence="2">The sequence shown here is derived from an EMBL/GenBank/DDBJ whole genome shotgun (WGS) entry which is preliminary data.</text>
</comment>
<protein>
    <submittedName>
        <fullName evidence="2">Uncharacterized protein</fullName>
    </submittedName>
</protein>
<feature type="compositionally biased region" description="Polar residues" evidence="1">
    <location>
        <begin position="73"/>
        <end position="83"/>
    </location>
</feature>
<evidence type="ECO:0000256" key="1">
    <source>
        <dbReference type="SAM" id="MobiDB-lite"/>
    </source>
</evidence>